<accession>A0A8J7JB52</accession>
<gene>
    <name evidence="1" type="ORF">IQ249_12235</name>
</gene>
<protein>
    <submittedName>
        <fullName evidence="1">Type II toxin-antitoxin system ParD family antitoxin</fullName>
    </submittedName>
</protein>
<evidence type="ECO:0000313" key="1">
    <source>
        <dbReference type="EMBL" id="MBE9116670.1"/>
    </source>
</evidence>
<name>A0A8J7JB52_9CYAN</name>
<dbReference type="AlphaFoldDB" id="A0A8J7JB52"/>
<organism evidence="1 2">
    <name type="scientific">Lusitaniella coriacea LEGE 07157</name>
    <dbReference type="NCBI Taxonomy" id="945747"/>
    <lineage>
        <taxon>Bacteria</taxon>
        <taxon>Bacillati</taxon>
        <taxon>Cyanobacteriota</taxon>
        <taxon>Cyanophyceae</taxon>
        <taxon>Spirulinales</taxon>
        <taxon>Lusitaniellaceae</taxon>
        <taxon>Lusitaniella</taxon>
    </lineage>
</organism>
<dbReference type="EMBL" id="JADEWZ010000016">
    <property type="protein sequence ID" value="MBE9116670.1"/>
    <property type="molecule type" value="Genomic_DNA"/>
</dbReference>
<evidence type="ECO:0000313" key="2">
    <source>
        <dbReference type="Proteomes" id="UP000654482"/>
    </source>
</evidence>
<dbReference type="Proteomes" id="UP000654482">
    <property type="component" value="Unassembled WGS sequence"/>
</dbReference>
<keyword evidence="2" id="KW-1185">Reference proteome</keyword>
<proteinExistence type="predicted"/>
<reference evidence="1" key="1">
    <citation type="submission" date="2020-10" db="EMBL/GenBank/DDBJ databases">
        <authorList>
            <person name="Castelo-Branco R."/>
            <person name="Eusebio N."/>
            <person name="Adriana R."/>
            <person name="Vieira A."/>
            <person name="Brugerolle De Fraissinette N."/>
            <person name="Rezende De Castro R."/>
            <person name="Schneider M.P."/>
            <person name="Vasconcelos V."/>
            <person name="Leao P.N."/>
        </authorList>
    </citation>
    <scope>NUCLEOTIDE SEQUENCE</scope>
    <source>
        <strain evidence="1">LEGE 07157</strain>
    </source>
</reference>
<sequence length="63" mass="7190">MNVFLDIPEDLKLKFRQDIDSSAVECFLDLARQDCQRKQAQAKLENLLQVGVDSEVESVTADY</sequence>
<comment type="caution">
    <text evidence="1">The sequence shown here is derived from an EMBL/GenBank/DDBJ whole genome shotgun (WGS) entry which is preliminary data.</text>
</comment>
<dbReference type="RefSeq" id="WP_194029760.1">
    <property type="nucleotide sequence ID" value="NZ_JADEWZ010000016.1"/>
</dbReference>